<reference evidence="1" key="1">
    <citation type="journal article" date="2023" name="Mol. Ecol. Resour.">
        <title>Chromosome-level genome assembly of a triploid poplar Populus alba 'Berolinensis'.</title>
        <authorList>
            <person name="Chen S."/>
            <person name="Yu Y."/>
            <person name="Wang X."/>
            <person name="Wang S."/>
            <person name="Zhang T."/>
            <person name="Zhou Y."/>
            <person name="He R."/>
            <person name="Meng N."/>
            <person name="Wang Y."/>
            <person name="Liu W."/>
            <person name="Liu Z."/>
            <person name="Liu J."/>
            <person name="Guo Q."/>
            <person name="Huang H."/>
            <person name="Sederoff R.R."/>
            <person name="Wang G."/>
            <person name="Qu G."/>
            <person name="Chen S."/>
        </authorList>
    </citation>
    <scope>NUCLEOTIDE SEQUENCE</scope>
    <source>
        <strain evidence="1">SC-2020</strain>
    </source>
</reference>
<name>A0AAD6MGH4_9ROSI</name>
<sequence>MWLVGEDDVGEYYRKWRISDKVLIPGLPDESNGKWSIASCESHSVLKDGAASEGKDFHLVGLEIEIEPWANELVFSMDLWLDHVRKFIEEFGRKRNKWTLKVLQRYLKQGFTQIILQILTNVFSQYSLRITQHPAAS</sequence>
<organism evidence="1 2">
    <name type="scientific">Populus alba x Populus x berolinensis</name>
    <dbReference type="NCBI Taxonomy" id="444605"/>
    <lineage>
        <taxon>Eukaryota</taxon>
        <taxon>Viridiplantae</taxon>
        <taxon>Streptophyta</taxon>
        <taxon>Embryophyta</taxon>
        <taxon>Tracheophyta</taxon>
        <taxon>Spermatophyta</taxon>
        <taxon>Magnoliopsida</taxon>
        <taxon>eudicotyledons</taxon>
        <taxon>Gunneridae</taxon>
        <taxon>Pentapetalae</taxon>
        <taxon>rosids</taxon>
        <taxon>fabids</taxon>
        <taxon>Malpighiales</taxon>
        <taxon>Salicaceae</taxon>
        <taxon>Saliceae</taxon>
        <taxon>Populus</taxon>
    </lineage>
</organism>
<gene>
    <name evidence="1" type="ORF">NC653_022912</name>
</gene>
<accession>A0AAD6MGH4</accession>
<evidence type="ECO:0000313" key="1">
    <source>
        <dbReference type="EMBL" id="KAJ6984749.1"/>
    </source>
</evidence>
<dbReference type="AlphaFoldDB" id="A0AAD6MGH4"/>
<keyword evidence="2" id="KW-1185">Reference proteome</keyword>
<protein>
    <submittedName>
        <fullName evidence="1">Uncharacterized protein</fullName>
    </submittedName>
</protein>
<proteinExistence type="predicted"/>
<comment type="caution">
    <text evidence="1">The sequence shown here is derived from an EMBL/GenBank/DDBJ whole genome shotgun (WGS) entry which is preliminary data.</text>
</comment>
<dbReference type="Proteomes" id="UP001164929">
    <property type="component" value="Chromosome 9"/>
</dbReference>
<dbReference type="EMBL" id="JAQIZT010000009">
    <property type="protein sequence ID" value="KAJ6984749.1"/>
    <property type="molecule type" value="Genomic_DNA"/>
</dbReference>
<evidence type="ECO:0000313" key="2">
    <source>
        <dbReference type="Proteomes" id="UP001164929"/>
    </source>
</evidence>